<dbReference type="Proteomes" id="UP000007266">
    <property type="component" value="Linkage group 8"/>
</dbReference>
<evidence type="ECO:0000256" key="4">
    <source>
        <dbReference type="RuleBase" id="RU000411"/>
    </source>
</evidence>
<dbReference type="PhylomeDB" id="D6WWG8"/>
<dbReference type="InterPro" id="IPR036186">
    <property type="entry name" value="Serpin_sf"/>
</dbReference>
<evidence type="ECO:0000259" key="6">
    <source>
        <dbReference type="SMART" id="SM00093"/>
    </source>
</evidence>
<dbReference type="CDD" id="cd19955">
    <property type="entry name" value="serpin48-like_insects"/>
    <property type="match status" value="1"/>
</dbReference>
<sequence>MKTTLVLFFIFHLSIAEEGAIQEFTNANNQFTSAVYKELSKTENGNFMVSPFSAETVLAFAQSGCKGDSAEELRNSLHLPNDRTKVESALKSLLPKIKGNDLYTLHTANKMYVKKDFAIKEEFKRAASQVYYADSESIDFTKNVEAANVMNSWVEKHTKSKIKNLIDSNDLDKFTRAVLINALYFKANWSLPFQLSLTSKRKFYKTASDSIEVDMMQHFDEHFNYYESPDLKAQFLELPFKGGEASMVFVLPNEKDGLARLETQLESVFVPQHQLKSTFLNVVLPKFRIESEIDFKSVLMKLGVAKVFDEEQADLSGIAGEKGDLVIDKIAQKTFIDVSEEGVEAAAATYVLIAVPASAILHQQQPKNFIADHPFIFYIKVKDLVIFAGRVTIPSQ</sequence>
<feature type="signal peptide" evidence="5">
    <location>
        <begin position="1"/>
        <end position="16"/>
    </location>
</feature>
<dbReference type="EMBL" id="KQ971361">
    <property type="protein sequence ID" value="EFA09185.1"/>
    <property type="molecule type" value="Genomic_DNA"/>
</dbReference>
<keyword evidence="2" id="KW-0646">Protease inhibitor</keyword>
<dbReference type="Gene3D" id="3.30.497.10">
    <property type="entry name" value="Antithrombin, subunit I, domain 2"/>
    <property type="match status" value="1"/>
</dbReference>
<dbReference type="GO" id="GO:0004867">
    <property type="term" value="F:serine-type endopeptidase inhibitor activity"/>
    <property type="evidence" value="ECO:0007669"/>
    <property type="project" value="UniProtKB-KW"/>
</dbReference>
<dbReference type="InterPro" id="IPR042178">
    <property type="entry name" value="Serpin_sf_1"/>
</dbReference>
<dbReference type="InterPro" id="IPR000215">
    <property type="entry name" value="Serpin_fam"/>
</dbReference>
<dbReference type="GO" id="GO:0050776">
    <property type="term" value="P:regulation of immune response"/>
    <property type="evidence" value="ECO:0000318"/>
    <property type="project" value="GO_Central"/>
</dbReference>
<dbReference type="FunFam" id="2.30.39.10:FF:000060">
    <property type="entry name" value="Serpin peptidase inhibitor 31"/>
    <property type="match status" value="1"/>
</dbReference>
<organism evidence="7 8">
    <name type="scientific">Tribolium castaneum</name>
    <name type="common">Red flour beetle</name>
    <dbReference type="NCBI Taxonomy" id="7070"/>
    <lineage>
        <taxon>Eukaryota</taxon>
        <taxon>Metazoa</taxon>
        <taxon>Ecdysozoa</taxon>
        <taxon>Arthropoda</taxon>
        <taxon>Hexapoda</taxon>
        <taxon>Insecta</taxon>
        <taxon>Pterygota</taxon>
        <taxon>Neoptera</taxon>
        <taxon>Endopterygota</taxon>
        <taxon>Coleoptera</taxon>
        <taxon>Polyphaga</taxon>
        <taxon>Cucujiformia</taxon>
        <taxon>Tenebrionidae</taxon>
        <taxon>Tenebrionidae incertae sedis</taxon>
        <taxon>Tribolium</taxon>
    </lineage>
</organism>
<dbReference type="OrthoDB" id="9518664at2759"/>
<dbReference type="PANTHER" id="PTHR11461:SF211">
    <property type="entry name" value="GH10112P-RELATED"/>
    <property type="match status" value="1"/>
</dbReference>
<dbReference type="InterPro" id="IPR023795">
    <property type="entry name" value="Serpin_CS"/>
</dbReference>
<dbReference type="HOGENOM" id="CLU_023330_0_1_1"/>
<keyword evidence="5" id="KW-0732">Signal</keyword>
<reference evidence="7 8" key="1">
    <citation type="journal article" date="2008" name="Nature">
        <title>The genome of the model beetle and pest Tribolium castaneum.</title>
        <authorList>
            <consortium name="Tribolium Genome Sequencing Consortium"/>
            <person name="Richards S."/>
            <person name="Gibbs R.A."/>
            <person name="Weinstock G.M."/>
            <person name="Brown S.J."/>
            <person name="Denell R."/>
            <person name="Beeman R.W."/>
            <person name="Gibbs R."/>
            <person name="Beeman R.W."/>
            <person name="Brown S.J."/>
            <person name="Bucher G."/>
            <person name="Friedrich M."/>
            <person name="Grimmelikhuijzen C.J."/>
            <person name="Klingler M."/>
            <person name="Lorenzen M."/>
            <person name="Richards S."/>
            <person name="Roth S."/>
            <person name="Schroder R."/>
            <person name="Tautz D."/>
            <person name="Zdobnov E.M."/>
            <person name="Muzny D."/>
            <person name="Gibbs R.A."/>
            <person name="Weinstock G.M."/>
            <person name="Attaway T."/>
            <person name="Bell S."/>
            <person name="Buhay C.J."/>
            <person name="Chandrabose M.N."/>
            <person name="Chavez D."/>
            <person name="Clerk-Blankenburg K.P."/>
            <person name="Cree A."/>
            <person name="Dao M."/>
            <person name="Davis C."/>
            <person name="Chacko J."/>
            <person name="Dinh H."/>
            <person name="Dugan-Rocha S."/>
            <person name="Fowler G."/>
            <person name="Garner T.T."/>
            <person name="Garnes J."/>
            <person name="Gnirke A."/>
            <person name="Hawes A."/>
            <person name="Hernandez J."/>
            <person name="Hines S."/>
            <person name="Holder M."/>
            <person name="Hume J."/>
            <person name="Jhangiani S.N."/>
            <person name="Joshi V."/>
            <person name="Khan Z.M."/>
            <person name="Jackson L."/>
            <person name="Kovar C."/>
            <person name="Kowis A."/>
            <person name="Lee S."/>
            <person name="Lewis L.R."/>
            <person name="Margolis J."/>
            <person name="Morgan M."/>
            <person name="Nazareth L.V."/>
            <person name="Nguyen N."/>
            <person name="Okwuonu G."/>
            <person name="Parker D."/>
            <person name="Richards S."/>
            <person name="Ruiz S.J."/>
            <person name="Santibanez J."/>
            <person name="Savard J."/>
            <person name="Scherer S.E."/>
            <person name="Schneider B."/>
            <person name="Sodergren E."/>
            <person name="Tautz D."/>
            <person name="Vattahil S."/>
            <person name="Villasana D."/>
            <person name="White C.S."/>
            <person name="Wright R."/>
            <person name="Park Y."/>
            <person name="Beeman R.W."/>
            <person name="Lord J."/>
            <person name="Oppert B."/>
            <person name="Lorenzen M."/>
            <person name="Brown S."/>
            <person name="Wang L."/>
            <person name="Savard J."/>
            <person name="Tautz D."/>
            <person name="Richards S."/>
            <person name="Weinstock G."/>
            <person name="Gibbs R.A."/>
            <person name="Liu Y."/>
            <person name="Worley K."/>
            <person name="Weinstock G."/>
            <person name="Elsik C.G."/>
            <person name="Reese J.T."/>
            <person name="Elhaik E."/>
            <person name="Landan G."/>
            <person name="Graur D."/>
            <person name="Arensburger P."/>
            <person name="Atkinson P."/>
            <person name="Beeman R.W."/>
            <person name="Beidler J."/>
            <person name="Brown S.J."/>
            <person name="Demuth J.P."/>
            <person name="Drury D.W."/>
            <person name="Du Y.Z."/>
            <person name="Fujiwara H."/>
            <person name="Lorenzen M."/>
            <person name="Maselli V."/>
            <person name="Osanai M."/>
            <person name="Park Y."/>
            <person name="Robertson H.M."/>
            <person name="Tu Z."/>
            <person name="Wang J.J."/>
            <person name="Wang S."/>
            <person name="Richards S."/>
            <person name="Song H."/>
            <person name="Zhang L."/>
            <person name="Sodergren E."/>
            <person name="Werner D."/>
            <person name="Stanke M."/>
            <person name="Morgenstern B."/>
            <person name="Solovyev V."/>
            <person name="Kosarev P."/>
            <person name="Brown G."/>
            <person name="Chen H.C."/>
            <person name="Ermolaeva O."/>
            <person name="Hlavina W."/>
            <person name="Kapustin Y."/>
            <person name="Kiryutin B."/>
            <person name="Kitts P."/>
            <person name="Maglott D."/>
            <person name="Pruitt K."/>
            <person name="Sapojnikov V."/>
            <person name="Souvorov A."/>
            <person name="Mackey A.J."/>
            <person name="Waterhouse R.M."/>
            <person name="Wyder S."/>
            <person name="Zdobnov E.M."/>
            <person name="Zdobnov E.M."/>
            <person name="Wyder S."/>
            <person name="Kriventseva E.V."/>
            <person name="Kadowaki T."/>
            <person name="Bork P."/>
            <person name="Aranda M."/>
            <person name="Bao R."/>
            <person name="Beermann A."/>
            <person name="Berns N."/>
            <person name="Bolognesi R."/>
            <person name="Bonneton F."/>
            <person name="Bopp D."/>
            <person name="Brown S.J."/>
            <person name="Bucher G."/>
            <person name="Butts T."/>
            <person name="Chaumot A."/>
            <person name="Denell R.E."/>
            <person name="Ferrier D.E."/>
            <person name="Friedrich M."/>
            <person name="Gordon C.M."/>
            <person name="Jindra M."/>
            <person name="Klingler M."/>
            <person name="Lan Q."/>
            <person name="Lattorff H.M."/>
            <person name="Laudet V."/>
            <person name="von Levetsow C."/>
            <person name="Liu Z."/>
            <person name="Lutz R."/>
            <person name="Lynch J.A."/>
            <person name="da Fonseca R.N."/>
            <person name="Posnien N."/>
            <person name="Reuter R."/>
            <person name="Roth S."/>
            <person name="Savard J."/>
            <person name="Schinko J.B."/>
            <person name="Schmitt C."/>
            <person name="Schoppmeier M."/>
            <person name="Schroder R."/>
            <person name="Shippy T.D."/>
            <person name="Simonnet F."/>
            <person name="Marques-Souza H."/>
            <person name="Tautz D."/>
            <person name="Tomoyasu Y."/>
            <person name="Trauner J."/>
            <person name="Van der Zee M."/>
            <person name="Vervoort M."/>
            <person name="Wittkopp N."/>
            <person name="Wimmer E.A."/>
            <person name="Yang X."/>
            <person name="Jones A.K."/>
            <person name="Sattelle D.B."/>
            <person name="Ebert P.R."/>
            <person name="Nelson D."/>
            <person name="Scott J.G."/>
            <person name="Beeman R.W."/>
            <person name="Muthukrishnan S."/>
            <person name="Kramer K.J."/>
            <person name="Arakane Y."/>
            <person name="Beeman R.W."/>
            <person name="Zhu Q."/>
            <person name="Hogenkamp D."/>
            <person name="Dixit R."/>
            <person name="Oppert B."/>
            <person name="Jiang H."/>
            <person name="Zou Z."/>
            <person name="Marshall J."/>
            <person name="Elpidina E."/>
            <person name="Vinokurov K."/>
            <person name="Oppert C."/>
            <person name="Zou Z."/>
            <person name="Evans J."/>
            <person name="Lu Z."/>
            <person name="Zhao P."/>
            <person name="Sumathipala N."/>
            <person name="Altincicek B."/>
            <person name="Vilcinskas A."/>
            <person name="Williams M."/>
            <person name="Hultmark D."/>
            <person name="Hetru C."/>
            <person name="Jiang H."/>
            <person name="Grimmelikhuijzen C.J."/>
            <person name="Hauser F."/>
            <person name="Cazzamali G."/>
            <person name="Williamson M."/>
            <person name="Park Y."/>
            <person name="Li B."/>
            <person name="Tanaka Y."/>
            <person name="Predel R."/>
            <person name="Neupert S."/>
            <person name="Schachtner J."/>
            <person name="Verleyen P."/>
            <person name="Raible F."/>
            <person name="Bork P."/>
            <person name="Friedrich M."/>
            <person name="Walden K.K."/>
            <person name="Robertson H.M."/>
            <person name="Angeli S."/>
            <person name="Foret S."/>
            <person name="Bucher G."/>
            <person name="Schuetz S."/>
            <person name="Maleszka R."/>
            <person name="Wimmer E.A."/>
            <person name="Beeman R.W."/>
            <person name="Lorenzen M."/>
            <person name="Tomoyasu Y."/>
            <person name="Miller S.C."/>
            <person name="Grossmann D."/>
            <person name="Bucher G."/>
        </authorList>
    </citation>
    <scope>NUCLEOTIDE SEQUENCE [LARGE SCALE GENOMIC DNA]</scope>
    <source>
        <strain evidence="7 8">Georgia GA2</strain>
    </source>
</reference>
<dbReference type="PANTHER" id="PTHR11461">
    <property type="entry name" value="SERINE PROTEASE INHIBITOR, SERPIN"/>
    <property type="match status" value="1"/>
</dbReference>
<dbReference type="AlphaFoldDB" id="D6WWG8"/>
<evidence type="ECO:0000256" key="5">
    <source>
        <dbReference type="SAM" id="SignalP"/>
    </source>
</evidence>
<feature type="chain" id="PRO_5003090292" evidence="5">
    <location>
        <begin position="17"/>
        <end position="396"/>
    </location>
</feature>
<dbReference type="FunFam" id="2.30.39.10:FF:000040">
    <property type="entry name" value="Serpin peptidase inhibitor 7"/>
    <property type="match status" value="1"/>
</dbReference>
<evidence type="ECO:0000313" key="7">
    <source>
        <dbReference type="EMBL" id="EFA09185.1"/>
    </source>
</evidence>
<dbReference type="InterPro" id="IPR042185">
    <property type="entry name" value="Serpin_sf_2"/>
</dbReference>
<comment type="similarity">
    <text evidence="1 4">Belongs to the serpin family.</text>
</comment>
<reference evidence="7 8" key="2">
    <citation type="journal article" date="2010" name="Nucleic Acids Res.">
        <title>BeetleBase in 2010: revisions to provide comprehensive genomic information for Tribolium castaneum.</title>
        <authorList>
            <person name="Kim H.S."/>
            <person name="Murphy T."/>
            <person name="Xia J."/>
            <person name="Caragea D."/>
            <person name="Park Y."/>
            <person name="Beeman R.W."/>
            <person name="Lorenzen M.D."/>
            <person name="Butcher S."/>
            <person name="Manak J.R."/>
            <person name="Brown S.J."/>
        </authorList>
    </citation>
    <scope>GENOME REANNOTATION</scope>
    <source>
        <strain evidence="7 8">Georgia GA2</strain>
    </source>
</reference>
<gene>
    <name evidence="7" type="primary">serpin19</name>
    <name evidence="7" type="synonym">GLEAN_05751</name>
    <name evidence="7" type="ORF">TcasGA2_TC005751</name>
</gene>
<dbReference type="InterPro" id="IPR023796">
    <property type="entry name" value="Serpin_dom"/>
</dbReference>
<evidence type="ECO:0000256" key="3">
    <source>
        <dbReference type="ARBA" id="ARBA00022900"/>
    </source>
</evidence>
<evidence type="ECO:0000256" key="1">
    <source>
        <dbReference type="ARBA" id="ARBA00009500"/>
    </source>
</evidence>
<name>D6WWG8_TRICA</name>
<keyword evidence="8" id="KW-1185">Reference proteome</keyword>
<dbReference type="Pfam" id="PF00079">
    <property type="entry name" value="Serpin"/>
    <property type="match status" value="1"/>
</dbReference>
<dbReference type="Gene3D" id="2.30.39.10">
    <property type="entry name" value="Alpha-1-antitrypsin, domain 1"/>
    <property type="match status" value="2"/>
</dbReference>
<protein>
    <submittedName>
        <fullName evidence="7">Serpin peptidase inhibitor 19</fullName>
    </submittedName>
</protein>
<evidence type="ECO:0000256" key="2">
    <source>
        <dbReference type="ARBA" id="ARBA00022690"/>
    </source>
</evidence>
<dbReference type="MEROPS" id="I04.086"/>
<dbReference type="SUPFAM" id="SSF56574">
    <property type="entry name" value="Serpins"/>
    <property type="match status" value="1"/>
</dbReference>
<dbReference type="eggNOG" id="KOG2392">
    <property type="taxonomic scope" value="Eukaryota"/>
</dbReference>
<dbReference type="InParanoid" id="D6WWG8"/>
<accession>D6WWG8</accession>
<evidence type="ECO:0000313" key="8">
    <source>
        <dbReference type="Proteomes" id="UP000007266"/>
    </source>
</evidence>
<dbReference type="PROSITE" id="PS00284">
    <property type="entry name" value="SERPIN"/>
    <property type="match status" value="1"/>
</dbReference>
<keyword evidence="3" id="KW-0722">Serine protease inhibitor</keyword>
<dbReference type="GO" id="GO:0005615">
    <property type="term" value="C:extracellular space"/>
    <property type="evidence" value="ECO:0000318"/>
    <property type="project" value="GO_Central"/>
</dbReference>
<proteinExistence type="inferred from homology"/>
<feature type="domain" description="Serpin" evidence="6">
    <location>
        <begin position="33"/>
        <end position="394"/>
    </location>
</feature>
<dbReference type="SMART" id="SM00093">
    <property type="entry name" value="SERPIN"/>
    <property type="match status" value="1"/>
</dbReference>